<protein>
    <submittedName>
        <fullName evidence="1">Uncharacterized protein</fullName>
    </submittedName>
</protein>
<comment type="caution">
    <text evidence="1">The sequence shown here is derived from an EMBL/GenBank/DDBJ whole genome shotgun (WGS) entry which is preliminary data.</text>
</comment>
<dbReference type="AlphaFoldDB" id="A0A9D1H301"/>
<evidence type="ECO:0000313" key="1">
    <source>
        <dbReference type="EMBL" id="HIT84589.1"/>
    </source>
</evidence>
<accession>A0A9D1H301</accession>
<evidence type="ECO:0000313" key="2">
    <source>
        <dbReference type="Proteomes" id="UP000824165"/>
    </source>
</evidence>
<dbReference type="EMBL" id="DVLU01000014">
    <property type="protein sequence ID" value="HIT84589.1"/>
    <property type="molecule type" value="Genomic_DNA"/>
</dbReference>
<reference evidence="1" key="1">
    <citation type="submission" date="2020-10" db="EMBL/GenBank/DDBJ databases">
        <authorList>
            <person name="Gilroy R."/>
        </authorList>
    </citation>
    <scope>NUCLEOTIDE SEQUENCE</scope>
    <source>
        <strain evidence="1">CHK181-108</strain>
    </source>
</reference>
<sequence>MLTGAELFFDIDNTDFIKESTVKGPAETSYFKTENATVEDYAGSDTTEKKISYNRTDGPWGGSVQYELETVPTMNAKYFTIKIKGSGAAQTIGISLGDIASFNAELAEGDTGWKQYIFPLDGNVGYPEDIQYIKFTSGTKTESYFYADDMGFTAEKPERVIPYPEKTFVYDFAAYKKNSYKYEVVTEIQDGDDTVSAEKVTGGQALLASSKGGTLLTVEGGTFEATNSNGFAFNISNFDVLIKDCTASNNIQNGGVLKTEGEADVTILDGEFSSSGNIVNNASNGSISIAGGKFTSSGKGRGVLYLTSGGAINVSGGEFVNTSEDNPIAVQLYRNASGSVTLENGIFKGGISMDKASTAEIAVKGGTYSHDPSQFVAAGFTVTETADGYTVSEGSETSGQYDYSLEIDGGKIRVSIIKPAELEPANVYTAAYDENGVLTGVFIEKNVSQSADYEYDAPQNTDSVKVFLWDTMMRPFIQQ</sequence>
<proteinExistence type="predicted"/>
<reference evidence="1" key="2">
    <citation type="journal article" date="2021" name="PeerJ">
        <title>Extensive microbial diversity within the chicken gut microbiome revealed by metagenomics and culture.</title>
        <authorList>
            <person name="Gilroy R."/>
            <person name="Ravi A."/>
            <person name="Getino M."/>
            <person name="Pursley I."/>
            <person name="Horton D.L."/>
            <person name="Alikhan N.F."/>
            <person name="Baker D."/>
            <person name="Gharbi K."/>
            <person name="Hall N."/>
            <person name="Watson M."/>
            <person name="Adriaenssens E.M."/>
            <person name="Foster-Nyarko E."/>
            <person name="Jarju S."/>
            <person name="Secka A."/>
            <person name="Antonio M."/>
            <person name="Oren A."/>
            <person name="Chaudhuri R.R."/>
            <person name="La Ragione R."/>
            <person name="Hildebrand F."/>
            <person name="Pallen M.J."/>
        </authorList>
    </citation>
    <scope>NUCLEOTIDE SEQUENCE</scope>
    <source>
        <strain evidence="1">CHK181-108</strain>
    </source>
</reference>
<gene>
    <name evidence="1" type="ORF">IAA60_01655</name>
</gene>
<organism evidence="1 2">
    <name type="scientific">Candidatus Ornithomonoglobus intestinigallinarum</name>
    <dbReference type="NCBI Taxonomy" id="2840894"/>
    <lineage>
        <taxon>Bacteria</taxon>
        <taxon>Bacillati</taxon>
        <taxon>Bacillota</taxon>
        <taxon>Clostridia</taxon>
        <taxon>Candidatus Ornithomonoglobus</taxon>
    </lineage>
</organism>
<name>A0A9D1H301_9FIRM</name>
<dbReference type="Proteomes" id="UP000824165">
    <property type="component" value="Unassembled WGS sequence"/>
</dbReference>